<organism evidence="2 3">
    <name type="scientific">Grimontia kaedaensis</name>
    <dbReference type="NCBI Taxonomy" id="2872157"/>
    <lineage>
        <taxon>Bacteria</taxon>
        <taxon>Pseudomonadati</taxon>
        <taxon>Pseudomonadota</taxon>
        <taxon>Gammaproteobacteria</taxon>
        <taxon>Vibrionales</taxon>
        <taxon>Vibrionaceae</taxon>
        <taxon>Grimontia</taxon>
    </lineage>
</organism>
<gene>
    <name evidence="2" type="ORF">K6Q96_24130</name>
</gene>
<keyword evidence="2" id="KW-0808">Transferase</keyword>
<dbReference type="SUPFAM" id="SSF53448">
    <property type="entry name" value="Nucleotide-diphospho-sugar transferases"/>
    <property type="match status" value="1"/>
</dbReference>
<reference evidence="2" key="1">
    <citation type="submission" date="2021-08" db="EMBL/GenBank/DDBJ databases">
        <authorList>
            <person name="Sakaguchi M."/>
            <person name="Kikuchi T."/>
            <person name="Urbanczyk H."/>
        </authorList>
    </citation>
    <scope>NUCLEOTIDE SEQUENCE</scope>
    <source>
        <strain evidence="2">020920N</strain>
    </source>
</reference>
<dbReference type="PANTHER" id="PTHR43685:SF12">
    <property type="entry name" value="GLYCOSYL TRANSFERASE FAMILY 2"/>
    <property type="match status" value="1"/>
</dbReference>
<dbReference type="InterPro" id="IPR001173">
    <property type="entry name" value="Glyco_trans_2-like"/>
</dbReference>
<protein>
    <submittedName>
        <fullName evidence="2">Glycosyltransferase</fullName>
        <ecNumber evidence="2">2.4.-.-</ecNumber>
    </submittedName>
</protein>
<dbReference type="PANTHER" id="PTHR43685">
    <property type="entry name" value="GLYCOSYLTRANSFERASE"/>
    <property type="match status" value="1"/>
</dbReference>
<proteinExistence type="predicted"/>
<keyword evidence="3" id="KW-1185">Reference proteome</keyword>
<evidence type="ECO:0000259" key="1">
    <source>
        <dbReference type="Pfam" id="PF00535"/>
    </source>
</evidence>
<dbReference type="InterPro" id="IPR050834">
    <property type="entry name" value="Glycosyltransf_2"/>
</dbReference>
<sequence length="308" mass="35579">MDKISVITPSYNCLPFLPTATQSVLNQTHKNLELLIINDNSSDGTDKYLNTMTDSRIRVFHTAVGGAAKARNIGIQHATGDYIAFLDADDFWHPDKLSLQLNLHKRYPDIALSFTNYEHLDEALEPIIDCFAYWGHYQDDSQQGLRIEKALETILINNIIGTSTVMLSRHQLTEPIWFNDTLSYGEDWDLWLRVCEQHPIGVLNSVQTAYLMRQSSLTQTQERKLSNLQHVERIFDQYCCKHLHKQISPQALPKGKAFLLEGYADYYRSRQQYAKAIWHGLNSLRLDMHRRRVRSLLGDCRSALKLAW</sequence>
<dbReference type="Proteomes" id="UP001056255">
    <property type="component" value="Chromosome II"/>
</dbReference>
<evidence type="ECO:0000313" key="3">
    <source>
        <dbReference type="Proteomes" id="UP001056255"/>
    </source>
</evidence>
<dbReference type="EMBL" id="CP082276">
    <property type="protein sequence ID" value="USH04796.1"/>
    <property type="molecule type" value="Genomic_DNA"/>
</dbReference>
<dbReference type="GO" id="GO:0016757">
    <property type="term" value="F:glycosyltransferase activity"/>
    <property type="evidence" value="ECO:0007669"/>
    <property type="project" value="UniProtKB-KW"/>
</dbReference>
<name>A0ABY4X0Q7_9GAMM</name>
<feature type="domain" description="Glycosyltransferase 2-like" evidence="1">
    <location>
        <begin position="5"/>
        <end position="113"/>
    </location>
</feature>
<dbReference type="InterPro" id="IPR029044">
    <property type="entry name" value="Nucleotide-diphossugar_trans"/>
</dbReference>
<dbReference type="EC" id="2.4.-.-" evidence="2"/>
<keyword evidence="2" id="KW-0328">Glycosyltransferase</keyword>
<dbReference type="Pfam" id="PF00535">
    <property type="entry name" value="Glycos_transf_2"/>
    <property type="match status" value="1"/>
</dbReference>
<dbReference type="CDD" id="cd00761">
    <property type="entry name" value="Glyco_tranf_GTA_type"/>
    <property type="match status" value="1"/>
</dbReference>
<dbReference type="RefSeq" id="WP_251880960.1">
    <property type="nucleotide sequence ID" value="NZ_CP082276.1"/>
</dbReference>
<evidence type="ECO:0000313" key="2">
    <source>
        <dbReference type="EMBL" id="USH04796.1"/>
    </source>
</evidence>
<accession>A0ABY4X0Q7</accession>
<dbReference type="Gene3D" id="3.90.550.10">
    <property type="entry name" value="Spore Coat Polysaccharide Biosynthesis Protein SpsA, Chain A"/>
    <property type="match status" value="1"/>
</dbReference>